<keyword evidence="13" id="KW-1185">Reference proteome</keyword>
<organism evidence="12 13">
    <name type="scientific">Dysosmobacter acutus</name>
    <dbReference type="NCBI Taxonomy" id="2841504"/>
    <lineage>
        <taxon>Bacteria</taxon>
        <taxon>Bacillati</taxon>
        <taxon>Bacillota</taxon>
        <taxon>Clostridia</taxon>
        <taxon>Eubacteriales</taxon>
        <taxon>Oscillospiraceae</taxon>
        <taxon>Dysosmobacter</taxon>
    </lineage>
</organism>
<reference evidence="12 13" key="1">
    <citation type="submission" date="2021-06" db="EMBL/GenBank/DDBJ databases">
        <authorList>
            <person name="Sun Q."/>
            <person name="Li D."/>
        </authorList>
    </citation>
    <scope>NUCLEOTIDE SEQUENCE [LARGE SCALE GENOMIC DNA]</scope>
    <source>
        <strain evidence="12 13">MSJ-2</strain>
    </source>
</reference>
<dbReference type="PANTHER" id="PTHR30570:SF1">
    <property type="entry name" value="PHOSPHATE-BINDING PROTEIN PSTS"/>
    <property type="match status" value="1"/>
</dbReference>
<name>A0ABS6FEW5_9FIRM</name>
<dbReference type="InterPro" id="IPR050811">
    <property type="entry name" value="Phosphate_ABC_transporter"/>
</dbReference>
<evidence type="ECO:0000313" key="12">
    <source>
        <dbReference type="EMBL" id="MBU5627910.1"/>
    </source>
</evidence>
<evidence type="ECO:0000256" key="8">
    <source>
        <dbReference type="ARBA" id="ARBA00023288"/>
    </source>
</evidence>
<dbReference type="Proteomes" id="UP000787672">
    <property type="component" value="Unassembled WGS sequence"/>
</dbReference>
<keyword evidence="8" id="KW-0449">Lipoprotein</keyword>
<evidence type="ECO:0000256" key="4">
    <source>
        <dbReference type="ARBA" id="ARBA00011529"/>
    </source>
</evidence>
<evidence type="ECO:0000256" key="2">
    <source>
        <dbReference type="ARBA" id="ARBA00004193"/>
    </source>
</evidence>
<sequence length="311" mass="31468">MKKLGSVLLALAMVMALLAGCGDNGAASGGSGSAGGSGAVSGSGSTGGSDTFSGSISVISREDGSGTRGAFIELLGVEQKDADGNKVDMTTDQAEITNSTAVMLTTVSGNEYAIGYVSMASLNKDVKALRIDGAEATVENVKDGSYKVARPFNIATKGDVSEVAQDFINFIMSEDGQKVVENEGCISQGNNGAFTSTQPSGNISVAGSSSVSPLMEKLKEAYAAVNPNATIELQTSDSTTGMTSAAEGLCDIGMASRELKDSETGAGLTATVIAMDGIAVVVNNENPIDGLTSEQVCSIFTGETTDWSEVA</sequence>
<dbReference type="EMBL" id="JAHLQN010000001">
    <property type="protein sequence ID" value="MBU5627910.1"/>
    <property type="molecule type" value="Genomic_DNA"/>
</dbReference>
<feature type="chain" id="PRO_5045486953" evidence="10">
    <location>
        <begin position="20"/>
        <end position="311"/>
    </location>
</feature>
<evidence type="ECO:0000256" key="1">
    <source>
        <dbReference type="ARBA" id="ARBA00002841"/>
    </source>
</evidence>
<feature type="signal peptide" evidence="10">
    <location>
        <begin position="1"/>
        <end position="19"/>
    </location>
</feature>
<dbReference type="PROSITE" id="PS51257">
    <property type="entry name" value="PROKAR_LIPOPROTEIN"/>
    <property type="match status" value="1"/>
</dbReference>
<feature type="region of interest" description="Disordered" evidence="9">
    <location>
        <begin position="32"/>
        <end position="60"/>
    </location>
</feature>
<dbReference type="InterPro" id="IPR024370">
    <property type="entry name" value="PBP_domain"/>
</dbReference>
<feature type="compositionally biased region" description="Gly residues" evidence="9">
    <location>
        <begin position="32"/>
        <end position="47"/>
    </location>
</feature>
<evidence type="ECO:0000256" key="3">
    <source>
        <dbReference type="ARBA" id="ARBA00008725"/>
    </source>
</evidence>
<feature type="domain" description="PBP" evidence="11">
    <location>
        <begin position="54"/>
        <end position="174"/>
    </location>
</feature>
<comment type="subcellular location">
    <subcellularLocation>
        <location evidence="2">Cell membrane</location>
        <topology evidence="2">Lipid-anchor</topology>
    </subcellularLocation>
</comment>
<proteinExistence type="inferred from homology"/>
<feature type="domain" description="PBP" evidence="11">
    <location>
        <begin position="195"/>
        <end position="309"/>
    </location>
</feature>
<comment type="subunit">
    <text evidence="4">The complex is composed of two ATP-binding proteins (PstB), two transmembrane proteins (PstC and PstA) and a solute-binding protein (PstS).</text>
</comment>
<evidence type="ECO:0000256" key="7">
    <source>
        <dbReference type="ARBA" id="ARBA00023139"/>
    </source>
</evidence>
<evidence type="ECO:0000256" key="5">
    <source>
        <dbReference type="ARBA" id="ARBA00022592"/>
    </source>
</evidence>
<evidence type="ECO:0000256" key="10">
    <source>
        <dbReference type="SAM" id="SignalP"/>
    </source>
</evidence>
<comment type="function">
    <text evidence="1">Part of the ABC transporter complex PstSACB involved in phosphate import.</text>
</comment>
<evidence type="ECO:0000259" key="11">
    <source>
        <dbReference type="Pfam" id="PF12849"/>
    </source>
</evidence>
<protein>
    <submittedName>
        <fullName evidence="12">Substrate-binding domain-containing protein</fullName>
    </submittedName>
</protein>
<accession>A0ABS6FEW5</accession>
<dbReference type="PANTHER" id="PTHR30570">
    <property type="entry name" value="PERIPLASMIC PHOSPHATE BINDING COMPONENT OF PHOSPHATE ABC TRANSPORTER"/>
    <property type="match status" value="1"/>
</dbReference>
<gene>
    <name evidence="12" type="ORF">KQI82_13445</name>
</gene>
<comment type="similarity">
    <text evidence="3">Belongs to the PstS family.</text>
</comment>
<dbReference type="Pfam" id="PF12849">
    <property type="entry name" value="PBP_like_2"/>
    <property type="match status" value="2"/>
</dbReference>
<comment type="caution">
    <text evidence="12">The sequence shown here is derived from an EMBL/GenBank/DDBJ whole genome shotgun (WGS) entry which is preliminary data.</text>
</comment>
<keyword evidence="7" id="KW-0564">Palmitate</keyword>
<evidence type="ECO:0000256" key="6">
    <source>
        <dbReference type="ARBA" id="ARBA00022729"/>
    </source>
</evidence>
<dbReference type="RefSeq" id="WP_216633227.1">
    <property type="nucleotide sequence ID" value="NZ_JAHLQN010000001.1"/>
</dbReference>
<keyword evidence="5" id="KW-0592">Phosphate transport</keyword>
<keyword evidence="6 10" id="KW-0732">Signal</keyword>
<feature type="compositionally biased region" description="Low complexity" evidence="9">
    <location>
        <begin position="48"/>
        <end position="57"/>
    </location>
</feature>
<evidence type="ECO:0000256" key="9">
    <source>
        <dbReference type="SAM" id="MobiDB-lite"/>
    </source>
</evidence>
<evidence type="ECO:0000313" key="13">
    <source>
        <dbReference type="Proteomes" id="UP000787672"/>
    </source>
</evidence>
<keyword evidence="5" id="KW-0813">Transport</keyword>